<name>Q23NJ0_TETTS</name>
<feature type="compositionally biased region" description="Low complexity" evidence="9">
    <location>
        <begin position="420"/>
        <end position="450"/>
    </location>
</feature>
<dbReference type="PANTHER" id="PTHR22967:SF57">
    <property type="entry name" value="AUXILIN, ISOFORM A-RELATED"/>
    <property type="match status" value="1"/>
</dbReference>
<feature type="region of interest" description="Disordered" evidence="9">
    <location>
        <begin position="367"/>
        <end position="450"/>
    </location>
</feature>
<dbReference type="OMA" id="LFKMAFY"/>
<dbReference type="GeneID" id="7846494"/>
<dbReference type="eggNOG" id="KOG1989">
    <property type="taxonomic scope" value="Eukaryota"/>
</dbReference>
<keyword evidence="6" id="KW-0067">ATP-binding</keyword>
<dbReference type="EC" id="2.7.11.1" evidence="1"/>
<dbReference type="OrthoDB" id="248923at2759"/>
<evidence type="ECO:0000256" key="1">
    <source>
        <dbReference type="ARBA" id="ARBA00012513"/>
    </source>
</evidence>
<protein>
    <recommendedName>
        <fullName evidence="1">non-specific serine/threonine protein kinase</fullName>
        <ecNumber evidence="1">2.7.11.1</ecNumber>
    </recommendedName>
</protein>
<evidence type="ECO:0000256" key="3">
    <source>
        <dbReference type="ARBA" id="ARBA00022679"/>
    </source>
</evidence>
<dbReference type="PROSITE" id="PS50011">
    <property type="entry name" value="PROTEIN_KINASE_DOM"/>
    <property type="match status" value="1"/>
</dbReference>
<dbReference type="InParanoid" id="Q23NJ0"/>
<dbReference type="HOGENOM" id="CLU_401458_0_0_1"/>
<comment type="catalytic activity">
    <reaction evidence="8">
        <text>L-seryl-[protein] + ATP = O-phospho-L-seryl-[protein] + ADP + H(+)</text>
        <dbReference type="Rhea" id="RHEA:17989"/>
        <dbReference type="Rhea" id="RHEA-COMP:9863"/>
        <dbReference type="Rhea" id="RHEA-COMP:11604"/>
        <dbReference type="ChEBI" id="CHEBI:15378"/>
        <dbReference type="ChEBI" id="CHEBI:29999"/>
        <dbReference type="ChEBI" id="CHEBI:30616"/>
        <dbReference type="ChEBI" id="CHEBI:83421"/>
        <dbReference type="ChEBI" id="CHEBI:456216"/>
        <dbReference type="EC" id="2.7.11.1"/>
    </reaction>
</comment>
<evidence type="ECO:0000256" key="5">
    <source>
        <dbReference type="ARBA" id="ARBA00022777"/>
    </source>
</evidence>
<evidence type="ECO:0000256" key="7">
    <source>
        <dbReference type="ARBA" id="ARBA00047899"/>
    </source>
</evidence>
<dbReference type="FunFam" id="1.10.510.10:FF:000748">
    <property type="entry name" value="NAK protein kinase"/>
    <property type="match status" value="1"/>
</dbReference>
<feature type="compositionally biased region" description="Polar residues" evidence="9">
    <location>
        <begin position="632"/>
        <end position="641"/>
    </location>
</feature>
<feature type="region of interest" description="Disordered" evidence="9">
    <location>
        <begin position="632"/>
        <end position="654"/>
    </location>
</feature>
<evidence type="ECO:0000313" key="11">
    <source>
        <dbReference type="EMBL" id="EAR98084.1"/>
    </source>
</evidence>
<proteinExistence type="predicted"/>
<dbReference type="PANTHER" id="PTHR22967">
    <property type="entry name" value="SERINE/THREONINE PROTEIN KINASE"/>
    <property type="match status" value="1"/>
</dbReference>
<evidence type="ECO:0000256" key="4">
    <source>
        <dbReference type="ARBA" id="ARBA00022741"/>
    </source>
</evidence>
<feature type="compositionally biased region" description="Polar residues" evidence="9">
    <location>
        <begin position="404"/>
        <end position="419"/>
    </location>
</feature>
<keyword evidence="12" id="KW-1185">Reference proteome</keyword>
<evidence type="ECO:0000313" key="12">
    <source>
        <dbReference type="Proteomes" id="UP000009168"/>
    </source>
</evidence>
<dbReference type="GO" id="GO:0005737">
    <property type="term" value="C:cytoplasm"/>
    <property type="evidence" value="ECO:0007669"/>
    <property type="project" value="TreeGrafter"/>
</dbReference>
<feature type="domain" description="Protein kinase" evidence="10">
    <location>
        <begin position="41"/>
        <end position="314"/>
    </location>
</feature>
<feature type="compositionally biased region" description="Low complexity" evidence="9">
    <location>
        <begin position="642"/>
        <end position="654"/>
    </location>
</feature>
<feature type="region of interest" description="Disordered" evidence="9">
    <location>
        <begin position="465"/>
        <end position="598"/>
    </location>
</feature>
<sequence length="686" mass="78965">MNQMKGFLNQVGGYFNNSKSGGQGVSTHDVPQQHVIRGRVIQEEKILSEGGFGYIWKAYDVNTRESFALKRMICQGEDRVQIARRELKNFESLPNHPNIIRFYGGSITPTRDGCIALFLMELCDGGSLFDLMSQTMPNKIPERKLIHIIYEAAKGIRALHQAYPPITHRDIKIENILQSGGVYKLCDFGSCSTQTIDFRNVPKSEYENYEDLFNKSTTLMYRPPEMCDPSKKMLVDTQVDVWMLGCVLYTIAFYIHPFVDSSKLAIVDANYRFPADSKYSQKFHDFIRHMITPDPSFRPTIHDVIQICENYDGISSVQLNPVAQSLKEKEMAREREEKKYEQSGRSIKKFDGDIPLDELMKLQQKIRANKVDDDEDDESNGTSFIKKKKPMKSKDVQAEKQLEQIRQQFNKPSNQGSTFSSNQFWGNSNNNNNQQQQQNQPNRPNSNQNQNNQVIQNEFWNFNNTQNNNQQQQQNKNFQQQNQVSDPFSQFGFGQNSSSNNNNNNNQQSNPFDNFNFNQNNNNNNSNSNSVFDQFGFQNNGINNQQNYNNNMNNAQFNSNPNSFNNNNINNGQNIWEFYENPNDNNNNNNNNTGQQAFNSFNQNQQFGSQSSNSNQQQAVRQNVDAFAQFNSNNQNKSYGSNSQNQNVQQQQQYPQNQNINLLDLDEDYTKKTQTNQGGCVNLLDL</sequence>
<dbReference type="InterPro" id="IPR000719">
    <property type="entry name" value="Prot_kinase_dom"/>
</dbReference>
<keyword evidence="2" id="KW-0723">Serine/threonine-protein kinase</keyword>
<evidence type="ECO:0000256" key="2">
    <source>
        <dbReference type="ARBA" id="ARBA00022527"/>
    </source>
</evidence>
<keyword evidence="3" id="KW-0808">Transferase</keyword>
<dbReference type="SMART" id="SM00220">
    <property type="entry name" value="S_TKc"/>
    <property type="match status" value="1"/>
</dbReference>
<evidence type="ECO:0000256" key="6">
    <source>
        <dbReference type="ARBA" id="ARBA00022840"/>
    </source>
</evidence>
<dbReference type="AlphaFoldDB" id="Q23NJ0"/>
<dbReference type="EMBL" id="GG662655">
    <property type="protein sequence ID" value="EAR98084.1"/>
    <property type="molecule type" value="Genomic_DNA"/>
</dbReference>
<gene>
    <name evidence="11" type="ORF">TTHERM_00753300</name>
</gene>
<dbReference type="InterPro" id="IPR011009">
    <property type="entry name" value="Kinase-like_dom_sf"/>
</dbReference>
<dbReference type="GO" id="GO:0004674">
    <property type="term" value="F:protein serine/threonine kinase activity"/>
    <property type="evidence" value="ECO:0007669"/>
    <property type="project" value="UniProtKB-KW"/>
</dbReference>
<evidence type="ECO:0000256" key="8">
    <source>
        <dbReference type="ARBA" id="ARBA00048679"/>
    </source>
</evidence>
<dbReference type="KEGG" id="tet:TTHERM_00753300"/>
<keyword evidence="4" id="KW-0547">Nucleotide-binding</keyword>
<dbReference type="Gene3D" id="1.10.510.10">
    <property type="entry name" value="Transferase(Phosphotransferase) domain 1"/>
    <property type="match status" value="1"/>
</dbReference>
<accession>Q23NJ0</accession>
<reference evidence="12" key="1">
    <citation type="journal article" date="2006" name="PLoS Biol.">
        <title>Macronuclear genome sequence of the ciliate Tetrahymena thermophila, a model eukaryote.</title>
        <authorList>
            <person name="Eisen J.A."/>
            <person name="Coyne R.S."/>
            <person name="Wu M."/>
            <person name="Wu D."/>
            <person name="Thiagarajan M."/>
            <person name="Wortman J.R."/>
            <person name="Badger J.H."/>
            <person name="Ren Q."/>
            <person name="Amedeo P."/>
            <person name="Jones K.M."/>
            <person name="Tallon L.J."/>
            <person name="Delcher A.L."/>
            <person name="Salzberg S.L."/>
            <person name="Silva J.C."/>
            <person name="Haas B.J."/>
            <person name="Majoros W.H."/>
            <person name="Farzad M."/>
            <person name="Carlton J.M."/>
            <person name="Smith R.K. Jr."/>
            <person name="Garg J."/>
            <person name="Pearlman R.E."/>
            <person name="Karrer K.M."/>
            <person name="Sun L."/>
            <person name="Manning G."/>
            <person name="Elde N.C."/>
            <person name="Turkewitz A.P."/>
            <person name="Asai D.J."/>
            <person name="Wilkes D.E."/>
            <person name="Wang Y."/>
            <person name="Cai H."/>
            <person name="Collins K."/>
            <person name="Stewart B.A."/>
            <person name="Lee S.R."/>
            <person name="Wilamowska K."/>
            <person name="Weinberg Z."/>
            <person name="Ruzzo W.L."/>
            <person name="Wloga D."/>
            <person name="Gaertig J."/>
            <person name="Frankel J."/>
            <person name="Tsao C.-C."/>
            <person name="Gorovsky M.A."/>
            <person name="Keeling P.J."/>
            <person name="Waller R.F."/>
            <person name="Patron N.J."/>
            <person name="Cherry J.M."/>
            <person name="Stover N.A."/>
            <person name="Krieger C.J."/>
            <person name="del Toro C."/>
            <person name="Ryder H.F."/>
            <person name="Williamson S.C."/>
            <person name="Barbeau R.A."/>
            <person name="Hamilton E.P."/>
            <person name="Orias E."/>
        </authorList>
    </citation>
    <scope>NUCLEOTIDE SEQUENCE [LARGE SCALE GENOMIC DNA]</scope>
    <source>
        <strain evidence="12">SB210</strain>
    </source>
</reference>
<dbReference type="GO" id="GO:0005524">
    <property type="term" value="F:ATP binding"/>
    <property type="evidence" value="ECO:0007669"/>
    <property type="project" value="UniProtKB-KW"/>
</dbReference>
<dbReference type="RefSeq" id="XP_001018329.1">
    <property type="nucleotide sequence ID" value="XM_001018329.3"/>
</dbReference>
<evidence type="ECO:0000259" key="10">
    <source>
        <dbReference type="PROSITE" id="PS50011"/>
    </source>
</evidence>
<dbReference type="SUPFAM" id="SSF56112">
    <property type="entry name" value="Protein kinase-like (PK-like)"/>
    <property type="match status" value="1"/>
</dbReference>
<organism evidence="11 12">
    <name type="scientific">Tetrahymena thermophila (strain SB210)</name>
    <dbReference type="NCBI Taxonomy" id="312017"/>
    <lineage>
        <taxon>Eukaryota</taxon>
        <taxon>Sar</taxon>
        <taxon>Alveolata</taxon>
        <taxon>Ciliophora</taxon>
        <taxon>Intramacronucleata</taxon>
        <taxon>Oligohymenophorea</taxon>
        <taxon>Hymenostomatida</taxon>
        <taxon>Tetrahymenina</taxon>
        <taxon>Tetrahymenidae</taxon>
        <taxon>Tetrahymena</taxon>
    </lineage>
</organism>
<dbReference type="Pfam" id="PF00069">
    <property type="entry name" value="Pkinase"/>
    <property type="match status" value="1"/>
</dbReference>
<comment type="catalytic activity">
    <reaction evidence="7">
        <text>L-threonyl-[protein] + ATP = O-phospho-L-threonyl-[protein] + ADP + H(+)</text>
        <dbReference type="Rhea" id="RHEA:46608"/>
        <dbReference type="Rhea" id="RHEA-COMP:11060"/>
        <dbReference type="Rhea" id="RHEA-COMP:11605"/>
        <dbReference type="ChEBI" id="CHEBI:15378"/>
        <dbReference type="ChEBI" id="CHEBI:30013"/>
        <dbReference type="ChEBI" id="CHEBI:30616"/>
        <dbReference type="ChEBI" id="CHEBI:61977"/>
        <dbReference type="ChEBI" id="CHEBI:456216"/>
        <dbReference type="EC" id="2.7.11.1"/>
    </reaction>
</comment>
<keyword evidence="5 11" id="KW-0418">Kinase</keyword>
<evidence type="ECO:0000256" key="9">
    <source>
        <dbReference type="SAM" id="MobiDB-lite"/>
    </source>
</evidence>
<dbReference type="STRING" id="312017.Q23NJ0"/>
<dbReference type="Proteomes" id="UP000009168">
    <property type="component" value="Unassembled WGS sequence"/>
</dbReference>
<feature type="compositionally biased region" description="Basic and acidic residues" evidence="9">
    <location>
        <begin position="392"/>
        <end position="403"/>
    </location>
</feature>